<evidence type="ECO:0000256" key="1">
    <source>
        <dbReference type="SAM" id="MobiDB-lite"/>
    </source>
</evidence>
<name>A0A0K2UHD9_LEPSM</name>
<accession>A0A0K2UHD9</accession>
<sequence length="70" mass="7705">MWLPTHQISTHCTIFGCMLSPKPAPPVLQISKTSRTHSTNTGMPCLRTISATGSRPSMPPWKPSLLPRVH</sequence>
<evidence type="ECO:0000313" key="2">
    <source>
        <dbReference type="EMBL" id="CDW37500.1"/>
    </source>
</evidence>
<feature type="region of interest" description="Disordered" evidence="1">
    <location>
        <begin position="49"/>
        <end position="70"/>
    </location>
</feature>
<dbReference type="EMBL" id="HACA01020139">
    <property type="protein sequence ID" value="CDW37500.1"/>
    <property type="molecule type" value="Transcribed_RNA"/>
</dbReference>
<proteinExistence type="predicted"/>
<protein>
    <submittedName>
        <fullName evidence="2">Uncharacterized protein</fullName>
    </submittedName>
</protein>
<dbReference type="AlphaFoldDB" id="A0A0K2UHD9"/>
<organism evidence="2">
    <name type="scientific">Lepeophtheirus salmonis</name>
    <name type="common">Salmon louse</name>
    <name type="synonym">Caligus salmonis</name>
    <dbReference type="NCBI Taxonomy" id="72036"/>
    <lineage>
        <taxon>Eukaryota</taxon>
        <taxon>Metazoa</taxon>
        <taxon>Ecdysozoa</taxon>
        <taxon>Arthropoda</taxon>
        <taxon>Crustacea</taxon>
        <taxon>Multicrustacea</taxon>
        <taxon>Hexanauplia</taxon>
        <taxon>Copepoda</taxon>
        <taxon>Siphonostomatoida</taxon>
        <taxon>Caligidae</taxon>
        <taxon>Lepeophtheirus</taxon>
    </lineage>
</organism>
<reference evidence="2" key="1">
    <citation type="submission" date="2014-05" db="EMBL/GenBank/DDBJ databases">
        <authorList>
            <person name="Chronopoulou M."/>
        </authorList>
    </citation>
    <scope>NUCLEOTIDE SEQUENCE</scope>
    <source>
        <tissue evidence="2">Whole organism</tissue>
    </source>
</reference>